<sequence length="123" mass="13025">MSIEVKRFLELGLKDLDEGSVNIDAGLKRLDVTITKAGFGEKTSLTSVPVSSLCTSACFSTISSMTKAAISEKTLSKEDLVSLVALHEKAVSVLGQEGVVKMTAEHAKAAPKDFLRDIGKVKG</sequence>
<proteinExistence type="predicted"/>
<protein>
    <submittedName>
        <fullName evidence="1">Uncharacterized protein</fullName>
    </submittedName>
</protein>
<organism evidence="1 2">
    <name type="scientific">Enhygromyxa salina</name>
    <dbReference type="NCBI Taxonomy" id="215803"/>
    <lineage>
        <taxon>Bacteria</taxon>
        <taxon>Pseudomonadati</taxon>
        <taxon>Myxococcota</taxon>
        <taxon>Polyangia</taxon>
        <taxon>Nannocystales</taxon>
        <taxon>Nannocystaceae</taxon>
        <taxon>Enhygromyxa</taxon>
    </lineage>
</organism>
<comment type="caution">
    <text evidence="1">The sequence shown here is derived from an EMBL/GenBank/DDBJ whole genome shotgun (WGS) entry which is preliminary data.</text>
</comment>
<dbReference type="Proteomes" id="UP000238823">
    <property type="component" value="Unassembled WGS sequence"/>
</dbReference>
<gene>
    <name evidence="1" type="ORF">ENSA7_19270</name>
</gene>
<evidence type="ECO:0000313" key="2">
    <source>
        <dbReference type="Proteomes" id="UP000238823"/>
    </source>
</evidence>
<evidence type="ECO:0000313" key="1">
    <source>
        <dbReference type="EMBL" id="PRQ08304.1"/>
    </source>
</evidence>
<accession>A0A2S9YT92</accession>
<dbReference type="EMBL" id="PVNL01000042">
    <property type="protein sequence ID" value="PRQ08304.1"/>
    <property type="molecule type" value="Genomic_DNA"/>
</dbReference>
<name>A0A2S9YT92_9BACT</name>
<dbReference type="AlphaFoldDB" id="A0A2S9YT92"/>
<reference evidence="1 2" key="1">
    <citation type="submission" date="2018-03" db="EMBL/GenBank/DDBJ databases">
        <title>Draft Genome Sequences of the Obligatory Marine Myxobacteria Enhygromyxa salina SWB007.</title>
        <authorList>
            <person name="Poehlein A."/>
            <person name="Moghaddam J.A."/>
            <person name="Harms H."/>
            <person name="Alanjari M."/>
            <person name="Koenig G.M."/>
            <person name="Daniel R."/>
            <person name="Schaeberle T.F."/>
        </authorList>
    </citation>
    <scope>NUCLEOTIDE SEQUENCE [LARGE SCALE GENOMIC DNA]</scope>
    <source>
        <strain evidence="1 2">SWB007</strain>
    </source>
</reference>
<dbReference type="RefSeq" id="WP_106088947.1">
    <property type="nucleotide sequence ID" value="NZ_PVNL01000042.1"/>
</dbReference>